<evidence type="ECO:0000313" key="1">
    <source>
        <dbReference type="EMBL" id="GHI24254.1"/>
    </source>
</evidence>
<proteinExistence type="predicted"/>
<reference evidence="1" key="1">
    <citation type="submission" date="2024-05" db="EMBL/GenBank/DDBJ databases">
        <title>Whole genome shotgun sequence of Streptomyces hydrogenans NBRC 13475.</title>
        <authorList>
            <person name="Komaki H."/>
            <person name="Tamura T."/>
        </authorList>
    </citation>
    <scope>NUCLEOTIDE SEQUENCE</scope>
    <source>
        <strain evidence="1">NBRC 13475</strain>
    </source>
</reference>
<protein>
    <submittedName>
        <fullName evidence="1">Uncharacterized protein</fullName>
    </submittedName>
</protein>
<keyword evidence="2" id="KW-1185">Reference proteome</keyword>
<sequence>MIDGSGGYDSLQSGRGIVVHDSEAQAEADLRRLMDDFRVEFAQGRRVP</sequence>
<organism evidence="1 2">
    <name type="scientific">Streptomyces hydrogenans</name>
    <dbReference type="NCBI Taxonomy" id="1873719"/>
    <lineage>
        <taxon>Bacteria</taxon>
        <taxon>Bacillati</taxon>
        <taxon>Actinomycetota</taxon>
        <taxon>Actinomycetes</taxon>
        <taxon>Kitasatosporales</taxon>
        <taxon>Streptomycetaceae</taxon>
        <taxon>Streptomyces</taxon>
    </lineage>
</organism>
<accession>A0ABQ3PGW8</accession>
<comment type="caution">
    <text evidence="1">The sequence shown here is derived from an EMBL/GenBank/DDBJ whole genome shotgun (WGS) entry which is preliminary data.</text>
</comment>
<evidence type="ECO:0000313" key="2">
    <source>
        <dbReference type="Proteomes" id="UP001052739"/>
    </source>
</evidence>
<gene>
    <name evidence="1" type="ORF">Shyd_56250</name>
</gene>
<name>A0ABQ3PGW8_9ACTN</name>
<dbReference type="RefSeq" id="WP_226652231.1">
    <property type="nucleotide sequence ID" value="NZ_BNDW01000045.1"/>
</dbReference>
<dbReference type="EMBL" id="BNDW01000045">
    <property type="protein sequence ID" value="GHI24254.1"/>
    <property type="molecule type" value="Genomic_DNA"/>
</dbReference>
<dbReference type="Proteomes" id="UP001052739">
    <property type="component" value="Unassembled WGS sequence"/>
</dbReference>